<dbReference type="EMBL" id="CP159279">
    <property type="protein sequence ID" value="XCH11028.1"/>
    <property type="molecule type" value="Genomic_DNA"/>
</dbReference>
<sequence length="1048" mass="116289">MGFDATPALDGLRGFQRRTVEHVFKRLYLAEQPADRYLVADETGLGKSMVARGVIAKAIERLDQPDSGVDRIDVVYVCSNSDLAKQNLARLNVTGQKDIIESGRLTLLPTELAKLNAPAAEGTRKRVNFISLTPGTSFNVSKAPGQARERAVLFRILEQLGAITAERRDHAVELLRSGAGVPGFNWEVKRLTELHPEGFVVSVCDRFSQLATKSGNLAAFETAMSDALTDGTDEVRQRMSGIIGGLRGDLAQAGLDCLEPDLIILDEFQRFRDLLYSPGTDTDDEDPAAELARQFLNYKGAKLILLSATPYKAQTAAHDEDGDDHAADFRQLLRFLSSDDAGYMESLESDLDGRRTQLLKQAPDDGLTHRIENGLKKFMSRTERPQLGKDDMLEVIKMAPEDVRPGDLRSYRSLSALFRAARTGNPMEYWKSVPLFAHFLTDYKIGRMLDGRIHCNRESLDPVLPSLSTIDPAVYRAYGAIETDNAKFRAVREHTVGQGWWKLLWMPPSLPYLEPAGPYAEVGPVTKQLVFSAWNAAPTAITTLLSYEAERQILEGSQLHGENSAEARKRFRGRLRFRVRDGEPQAMSTLALFIPHAALALEGDPLERASMTGSRVSGDSVREAAAAAGKALVRGAVVDPASRLGAWASYFAVPGALPAAWKNDAKLAARELRQVDEYSQQLGKDSEPDASDNDGGSEAGLYLAHVDRMLQVSAAGPAGWEDGLEDLAVNSPANCLYRALKRAVPDGFDGTELWKASVFAANGLRRLFNRLDATELLDKLCPEGDYWQKVLRYCEAGNLQAVLDEYVFQLRQQAPGKINTEQLWSLADDIRRALSLKPAQMLAKYPDESHEDLRMGVRFAVRYSNAKTDDGDSNRMPEARRAFNSPFWPFVLASTSVGQEGIDFHWWAHSVIHWNVPTNPVDFEQREGRVHRYLGHAVRKNVAEQHGCAILKPGVVDPWAELFKVATAHVAALPENETNEFAPHWIHRGTHRIQRRLLDHPLSRDVPRTNQMLSGLAKYRLTLGQARQDDLLGLIKDGAEIKPLNLRP</sequence>
<dbReference type="SMART" id="SM00487">
    <property type="entry name" value="DEXDc"/>
    <property type="match status" value="1"/>
</dbReference>
<keyword evidence="3" id="KW-0347">Helicase</keyword>
<dbReference type="SUPFAM" id="SSF52540">
    <property type="entry name" value="P-loop containing nucleoside triphosphate hydrolases"/>
    <property type="match status" value="2"/>
</dbReference>
<protein>
    <submittedName>
        <fullName evidence="3">Helicase C-terminal domain-containing protein</fullName>
    </submittedName>
</protein>
<keyword evidence="3" id="KW-0067">ATP-binding</keyword>
<feature type="region of interest" description="Disordered" evidence="1">
    <location>
        <begin position="678"/>
        <end position="697"/>
    </location>
</feature>
<dbReference type="Gene3D" id="3.40.50.300">
    <property type="entry name" value="P-loop containing nucleotide triphosphate hydrolases"/>
    <property type="match status" value="2"/>
</dbReference>
<dbReference type="AlphaFoldDB" id="A0AAU8EQH8"/>
<organism evidence="3">
    <name type="scientific">Arthrobacter sp. K5</name>
    <dbReference type="NCBI Taxonomy" id="2839623"/>
    <lineage>
        <taxon>Bacteria</taxon>
        <taxon>Bacillati</taxon>
        <taxon>Actinomycetota</taxon>
        <taxon>Actinomycetes</taxon>
        <taxon>Micrococcales</taxon>
        <taxon>Micrococcaceae</taxon>
        <taxon>Arthrobacter</taxon>
    </lineage>
</organism>
<dbReference type="InterPro" id="IPR027417">
    <property type="entry name" value="P-loop_NTPase"/>
</dbReference>
<accession>A0AAU8EQH8</accession>
<name>A0AAU8EQH8_9MICC</name>
<feature type="domain" description="Helicase ATP-binding" evidence="2">
    <location>
        <begin position="8"/>
        <end position="333"/>
    </location>
</feature>
<dbReference type="Pfam" id="PF00271">
    <property type="entry name" value="Helicase_C"/>
    <property type="match status" value="1"/>
</dbReference>
<evidence type="ECO:0000313" key="3">
    <source>
        <dbReference type="EMBL" id="XCH11028.1"/>
    </source>
</evidence>
<evidence type="ECO:0000256" key="1">
    <source>
        <dbReference type="SAM" id="MobiDB-lite"/>
    </source>
</evidence>
<dbReference type="InterPro" id="IPR014001">
    <property type="entry name" value="Helicase_ATP-bd"/>
</dbReference>
<dbReference type="RefSeq" id="WP_353711485.1">
    <property type="nucleotide sequence ID" value="NZ_CP159279.1"/>
</dbReference>
<dbReference type="InterPro" id="IPR001650">
    <property type="entry name" value="Helicase_C-like"/>
</dbReference>
<gene>
    <name evidence="3" type="ORF">ABRP34_19835</name>
</gene>
<keyword evidence="3" id="KW-0378">Hydrolase</keyword>
<dbReference type="GO" id="GO:0004386">
    <property type="term" value="F:helicase activity"/>
    <property type="evidence" value="ECO:0007669"/>
    <property type="project" value="UniProtKB-KW"/>
</dbReference>
<evidence type="ECO:0000259" key="2">
    <source>
        <dbReference type="SMART" id="SM00487"/>
    </source>
</evidence>
<keyword evidence="3" id="KW-0547">Nucleotide-binding</keyword>
<proteinExistence type="predicted"/>
<reference evidence="3" key="1">
    <citation type="submission" date="2024-06" db="EMBL/GenBank/DDBJ databases">
        <title>Biodegradation of dimethachlon by Arthrobacter sp. K5: mechanistic insights and ecological implications.</title>
        <authorList>
            <person name="Hu S."/>
            <person name="Lu P."/>
        </authorList>
    </citation>
    <scope>NUCLEOTIDE SEQUENCE</scope>
    <source>
        <strain evidence="3">K5</strain>
    </source>
</reference>